<evidence type="ECO:0000313" key="2">
    <source>
        <dbReference type="Proteomes" id="UP000237246"/>
    </source>
</evidence>
<reference evidence="1 2" key="1">
    <citation type="submission" date="2018-01" db="EMBL/GenBank/DDBJ databases">
        <title>Comparison of the Chinese Bamboo Partridge and Red Junglefowl genome sequences highlights the importance of demography in genome evolution.</title>
        <authorList>
            <person name="Tiley G.P."/>
            <person name="Kimball R.T."/>
            <person name="Braun E.L."/>
            <person name="Burleigh J.G."/>
        </authorList>
    </citation>
    <scope>NUCLEOTIDE SEQUENCE [LARGE SCALE GENOMIC DNA]</scope>
    <source>
        <strain evidence="1">RTK389</strain>
        <tissue evidence="1">Blood</tissue>
    </source>
</reference>
<comment type="caution">
    <text evidence="1">The sequence shown here is derived from an EMBL/GenBank/DDBJ whole genome shotgun (WGS) entry which is preliminary data.</text>
</comment>
<dbReference type="EMBL" id="PPHD01075716">
    <property type="protein sequence ID" value="POI20943.1"/>
    <property type="molecule type" value="Genomic_DNA"/>
</dbReference>
<name>A0A2P4SA30_BAMTH</name>
<dbReference type="AlphaFoldDB" id="A0A2P4SA30"/>
<keyword evidence="2" id="KW-1185">Reference proteome</keyword>
<proteinExistence type="predicted"/>
<dbReference type="OrthoDB" id="10593910at2759"/>
<gene>
    <name evidence="1" type="ORF">CIB84_015310</name>
</gene>
<sequence>GFHGDSCTLLDEICAVPNFHPEAEKYQTRFHHIYFPQLQHISFKKIAGTHQTFPSMPSLRHAGHIVTTGKNSVFSSTLPAELDCLNWALVESASDVIVGKAGSMLCALSSSVLTYHFPNTFGFPRECIPLGCFAMPFLWRSEALFMG</sequence>
<evidence type="ECO:0000313" key="1">
    <source>
        <dbReference type="EMBL" id="POI20943.1"/>
    </source>
</evidence>
<organism evidence="1 2">
    <name type="scientific">Bambusicola thoracicus</name>
    <name type="common">Chinese bamboo-partridge</name>
    <name type="synonym">Perdix thoracica</name>
    <dbReference type="NCBI Taxonomy" id="9083"/>
    <lineage>
        <taxon>Eukaryota</taxon>
        <taxon>Metazoa</taxon>
        <taxon>Chordata</taxon>
        <taxon>Craniata</taxon>
        <taxon>Vertebrata</taxon>
        <taxon>Euteleostomi</taxon>
        <taxon>Archelosauria</taxon>
        <taxon>Archosauria</taxon>
        <taxon>Dinosauria</taxon>
        <taxon>Saurischia</taxon>
        <taxon>Theropoda</taxon>
        <taxon>Coelurosauria</taxon>
        <taxon>Aves</taxon>
        <taxon>Neognathae</taxon>
        <taxon>Galloanserae</taxon>
        <taxon>Galliformes</taxon>
        <taxon>Phasianidae</taxon>
        <taxon>Perdicinae</taxon>
        <taxon>Bambusicola</taxon>
    </lineage>
</organism>
<feature type="non-terminal residue" evidence="1">
    <location>
        <position position="1"/>
    </location>
</feature>
<dbReference type="Proteomes" id="UP000237246">
    <property type="component" value="Unassembled WGS sequence"/>
</dbReference>
<accession>A0A2P4SA30</accession>
<protein>
    <submittedName>
        <fullName evidence="1">Uncharacterized protein</fullName>
    </submittedName>
</protein>